<dbReference type="OrthoDB" id="608610at2759"/>
<dbReference type="Gene3D" id="3.80.10.10">
    <property type="entry name" value="Ribonuclease Inhibitor"/>
    <property type="match status" value="1"/>
</dbReference>
<gene>
    <name evidence="1" type="ORF">HU200_010508</name>
</gene>
<proteinExistence type="predicted"/>
<comment type="caution">
    <text evidence="1">The sequence shown here is derived from an EMBL/GenBank/DDBJ whole genome shotgun (WGS) entry which is preliminary data.</text>
</comment>
<protein>
    <submittedName>
        <fullName evidence="1">Uncharacterized protein</fullName>
    </submittedName>
</protein>
<name>A0A835FJC8_9POAL</name>
<evidence type="ECO:0000313" key="1">
    <source>
        <dbReference type="EMBL" id="KAF8759460.1"/>
    </source>
</evidence>
<sequence length="253" mass="27890">MRLCLLEMGRHIGLSATRLLGPFVSLCVYQAAHHCLHLSDVDDAKLVAAVVGIQTRDVVNDLDLCHGPREAVSTGAPQLTDSAIGFVTSACRNLKNLKFLHVEGSLSITEASLRALMQDAKRFESLTLGTCPQIGEDAILSFLTNQPYLGKLELKGMMAGESHWSGERQSSALDRHFCLFHQLSTLILVKCPDMHIRTMFGSILQPLEEVILDDCPDISDGSAVYLQLCRDLIKLSLNRVDINDSFISTLIWL</sequence>
<dbReference type="Proteomes" id="UP000636709">
    <property type="component" value="Unassembled WGS sequence"/>
</dbReference>
<dbReference type="AlphaFoldDB" id="A0A835FJC8"/>
<keyword evidence="2" id="KW-1185">Reference proteome</keyword>
<dbReference type="SUPFAM" id="SSF52047">
    <property type="entry name" value="RNI-like"/>
    <property type="match status" value="1"/>
</dbReference>
<evidence type="ECO:0000313" key="2">
    <source>
        <dbReference type="Proteomes" id="UP000636709"/>
    </source>
</evidence>
<organism evidence="1 2">
    <name type="scientific">Digitaria exilis</name>
    <dbReference type="NCBI Taxonomy" id="1010633"/>
    <lineage>
        <taxon>Eukaryota</taxon>
        <taxon>Viridiplantae</taxon>
        <taxon>Streptophyta</taxon>
        <taxon>Embryophyta</taxon>
        <taxon>Tracheophyta</taxon>
        <taxon>Spermatophyta</taxon>
        <taxon>Magnoliopsida</taxon>
        <taxon>Liliopsida</taxon>
        <taxon>Poales</taxon>
        <taxon>Poaceae</taxon>
        <taxon>PACMAD clade</taxon>
        <taxon>Panicoideae</taxon>
        <taxon>Panicodae</taxon>
        <taxon>Paniceae</taxon>
        <taxon>Anthephorinae</taxon>
        <taxon>Digitaria</taxon>
    </lineage>
</organism>
<accession>A0A835FJC8</accession>
<dbReference type="EMBL" id="JACEFO010000718">
    <property type="protein sequence ID" value="KAF8759460.1"/>
    <property type="molecule type" value="Genomic_DNA"/>
</dbReference>
<dbReference type="InterPro" id="IPR032675">
    <property type="entry name" value="LRR_dom_sf"/>
</dbReference>
<reference evidence="1" key="1">
    <citation type="submission" date="2020-07" db="EMBL/GenBank/DDBJ databases">
        <title>Genome sequence and genetic diversity analysis of an under-domesticated orphan crop, white fonio (Digitaria exilis).</title>
        <authorList>
            <person name="Bennetzen J.L."/>
            <person name="Chen S."/>
            <person name="Ma X."/>
            <person name="Wang X."/>
            <person name="Yssel A.E.J."/>
            <person name="Chaluvadi S.R."/>
            <person name="Johnson M."/>
            <person name="Gangashetty P."/>
            <person name="Hamidou F."/>
            <person name="Sanogo M.D."/>
            <person name="Zwaenepoel A."/>
            <person name="Wallace J."/>
            <person name="Van De Peer Y."/>
            <person name="Van Deynze A."/>
        </authorList>
    </citation>
    <scope>NUCLEOTIDE SEQUENCE</scope>
    <source>
        <tissue evidence="1">Leaves</tissue>
    </source>
</reference>